<reference evidence="1" key="2">
    <citation type="submission" date="2025-08" db="UniProtKB">
        <authorList>
            <consortium name="Ensembl"/>
        </authorList>
    </citation>
    <scope>IDENTIFICATION</scope>
</reference>
<dbReference type="Proteomes" id="UP000007875">
    <property type="component" value="Unassembled WGS sequence"/>
</dbReference>
<dbReference type="InParanoid" id="H2ZGF5"/>
<organism evidence="1 2">
    <name type="scientific">Ciona savignyi</name>
    <name type="common">Pacific transparent sea squirt</name>
    <dbReference type="NCBI Taxonomy" id="51511"/>
    <lineage>
        <taxon>Eukaryota</taxon>
        <taxon>Metazoa</taxon>
        <taxon>Chordata</taxon>
        <taxon>Tunicata</taxon>
        <taxon>Ascidiacea</taxon>
        <taxon>Phlebobranchia</taxon>
        <taxon>Cionidae</taxon>
        <taxon>Ciona</taxon>
    </lineage>
</organism>
<accession>H2ZGF5</accession>
<dbReference type="Ensembl" id="ENSCSAVT00000016852.1">
    <property type="protein sequence ID" value="ENSCSAVP00000016671.1"/>
    <property type="gene ID" value="ENSCSAVG00000009797.1"/>
</dbReference>
<reference evidence="1" key="3">
    <citation type="submission" date="2025-09" db="UniProtKB">
        <authorList>
            <consortium name="Ensembl"/>
        </authorList>
    </citation>
    <scope>IDENTIFICATION</scope>
</reference>
<dbReference type="PANTHER" id="PTHR22901:SF0">
    <property type="entry name" value="SIALATE O-ACETYLESTERASE"/>
    <property type="match status" value="1"/>
</dbReference>
<proteinExistence type="predicted"/>
<evidence type="ECO:0000313" key="2">
    <source>
        <dbReference type="Proteomes" id="UP000007875"/>
    </source>
</evidence>
<sequence>QDVAKRLSAASLDQVYGYKIPFLGPYPVRIFSSSAQDLEIDYGDTQNLVVKNTQNFQICCSPLKCPESETFSGPNWKNTTISSWSQHSIKLDIGMCAQGANAVRYAWTVTPCPFKDCQVYNDHGLPAAPFIHQFI</sequence>
<dbReference type="GeneTree" id="ENSGT00390000010608"/>
<dbReference type="PANTHER" id="PTHR22901">
    <property type="entry name" value="SIALATE O-ACETYLESTERASE"/>
    <property type="match status" value="1"/>
</dbReference>
<dbReference type="AlphaFoldDB" id="H2ZGF5"/>
<evidence type="ECO:0000313" key="1">
    <source>
        <dbReference type="Ensembl" id="ENSCSAVP00000016671.1"/>
    </source>
</evidence>
<dbReference type="OMA" id="CPESETF"/>
<dbReference type="GO" id="GO:0005975">
    <property type="term" value="P:carbohydrate metabolic process"/>
    <property type="evidence" value="ECO:0007669"/>
    <property type="project" value="TreeGrafter"/>
</dbReference>
<name>H2ZGF5_CIOSA</name>
<reference evidence="2" key="1">
    <citation type="submission" date="2003-08" db="EMBL/GenBank/DDBJ databases">
        <authorList>
            <person name="Birren B."/>
            <person name="Nusbaum C."/>
            <person name="Abebe A."/>
            <person name="Abouelleil A."/>
            <person name="Adekoya E."/>
            <person name="Ait-zahra M."/>
            <person name="Allen N."/>
            <person name="Allen T."/>
            <person name="An P."/>
            <person name="Anderson M."/>
            <person name="Anderson S."/>
            <person name="Arachchi H."/>
            <person name="Armbruster J."/>
            <person name="Bachantsang P."/>
            <person name="Baldwin J."/>
            <person name="Barry A."/>
            <person name="Bayul T."/>
            <person name="Blitshsteyn B."/>
            <person name="Bloom T."/>
            <person name="Blye J."/>
            <person name="Boguslavskiy L."/>
            <person name="Borowsky M."/>
            <person name="Boukhgalter B."/>
            <person name="Brunache A."/>
            <person name="Butler J."/>
            <person name="Calixte N."/>
            <person name="Calvo S."/>
            <person name="Camarata J."/>
            <person name="Campo K."/>
            <person name="Chang J."/>
            <person name="Cheshatsang Y."/>
            <person name="Citroen M."/>
            <person name="Collymore A."/>
            <person name="Considine T."/>
            <person name="Cook A."/>
            <person name="Cooke P."/>
            <person name="Corum B."/>
            <person name="Cuomo C."/>
            <person name="David R."/>
            <person name="Dawoe T."/>
            <person name="Degray S."/>
            <person name="Dodge S."/>
            <person name="Dooley K."/>
            <person name="Dorje P."/>
            <person name="Dorjee K."/>
            <person name="Dorris L."/>
            <person name="Duffey N."/>
            <person name="Dupes A."/>
            <person name="Elkins T."/>
            <person name="Engels R."/>
            <person name="Erickson J."/>
            <person name="Farina A."/>
            <person name="Faro S."/>
            <person name="Ferreira P."/>
            <person name="Fischer H."/>
            <person name="Fitzgerald M."/>
            <person name="Foley K."/>
            <person name="Gage D."/>
            <person name="Galagan J."/>
            <person name="Gearin G."/>
            <person name="Gnerre S."/>
            <person name="Gnirke A."/>
            <person name="Goyette A."/>
            <person name="Graham J."/>
            <person name="Grandbois E."/>
            <person name="Gyaltsen K."/>
            <person name="Hafez N."/>
            <person name="Hagopian D."/>
            <person name="Hagos B."/>
            <person name="Hall J."/>
            <person name="Hatcher B."/>
            <person name="Heller A."/>
            <person name="Higgins H."/>
            <person name="Honan T."/>
            <person name="Horn A."/>
            <person name="Houde N."/>
            <person name="Hughes L."/>
            <person name="Hulme W."/>
            <person name="Husby E."/>
            <person name="Iliev I."/>
            <person name="Jaffe D."/>
            <person name="Jones C."/>
            <person name="Kamal M."/>
            <person name="Kamat A."/>
            <person name="Kamvysselis M."/>
            <person name="Karlsson E."/>
            <person name="Kells C."/>
            <person name="Kieu A."/>
            <person name="Kisner P."/>
            <person name="Kodira C."/>
            <person name="Kulbokas E."/>
            <person name="Labutti K."/>
            <person name="Lama D."/>
            <person name="Landers T."/>
            <person name="Leger J."/>
            <person name="Levine S."/>
            <person name="Lewis D."/>
            <person name="Lewis T."/>
            <person name="Lindblad-toh K."/>
            <person name="Liu X."/>
            <person name="Lokyitsang T."/>
            <person name="Lokyitsang Y."/>
            <person name="Lucien O."/>
            <person name="Lui A."/>
            <person name="Ma L.J."/>
            <person name="Mabbitt R."/>
            <person name="Macdonald J."/>
            <person name="Maclean C."/>
            <person name="Major J."/>
            <person name="Manning J."/>
            <person name="Marabella R."/>
            <person name="Maru K."/>
            <person name="Matthews C."/>
            <person name="Mauceli E."/>
            <person name="Mccarthy M."/>
            <person name="Mcdonough S."/>
            <person name="Mcghee T."/>
            <person name="Meldrim J."/>
            <person name="Meneus L."/>
            <person name="Mesirov J."/>
            <person name="Mihalev A."/>
            <person name="Mihova T."/>
            <person name="Mikkelsen T."/>
            <person name="Mlenga V."/>
            <person name="Moru K."/>
            <person name="Mozes J."/>
            <person name="Mulrain L."/>
            <person name="Munson G."/>
            <person name="Naylor J."/>
            <person name="Newes C."/>
            <person name="Nguyen C."/>
            <person name="Nguyen N."/>
            <person name="Nguyen T."/>
            <person name="Nicol R."/>
            <person name="Nielsen C."/>
            <person name="Nizzari M."/>
            <person name="Norbu C."/>
            <person name="Norbu N."/>
            <person name="O'donnell P."/>
            <person name="Okoawo O."/>
            <person name="O'leary S."/>
            <person name="Omotosho B."/>
            <person name="O'neill K."/>
            <person name="Osman S."/>
            <person name="Parker S."/>
            <person name="Perrin D."/>
            <person name="Phunkhang P."/>
            <person name="Piqani B."/>
            <person name="Purcell S."/>
            <person name="Rachupka T."/>
            <person name="Ramasamy U."/>
            <person name="Rameau R."/>
            <person name="Ray V."/>
            <person name="Raymond C."/>
            <person name="Retta R."/>
            <person name="Richardson S."/>
            <person name="Rise C."/>
            <person name="Rodriguez J."/>
            <person name="Rogers J."/>
            <person name="Rogov P."/>
            <person name="Rutman M."/>
            <person name="Schupbach R."/>
            <person name="Seaman C."/>
            <person name="Settipalli S."/>
            <person name="Sharpe T."/>
            <person name="Sheridan J."/>
            <person name="Sherpa N."/>
            <person name="Shi J."/>
            <person name="Smirnov S."/>
            <person name="Smith C."/>
            <person name="Sougnez C."/>
            <person name="Spencer B."/>
            <person name="Stalker J."/>
            <person name="Stange-thomann N."/>
            <person name="Stavropoulos S."/>
            <person name="Stetson K."/>
            <person name="Stone C."/>
            <person name="Stone S."/>
            <person name="Stubbs M."/>
            <person name="Talamas J."/>
            <person name="Tchuinga P."/>
            <person name="Tenzing P."/>
            <person name="Tesfaye S."/>
            <person name="Theodore J."/>
            <person name="Thoulutsang Y."/>
            <person name="Topham K."/>
            <person name="Towey S."/>
            <person name="Tsamla T."/>
            <person name="Tsomo N."/>
            <person name="Vallee D."/>
            <person name="Vassiliev H."/>
            <person name="Venkataraman V."/>
            <person name="Vinson J."/>
            <person name="Vo A."/>
            <person name="Wade C."/>
            <person name="Wang S."/>
            <person name="Wangchuk T."/>
            <person name="Wangdi T."/>
            <person name="Whittaker C."/>
            <person name="Wilkinson J."/>
            <person name="Wu Y."/>
            <person name="Wyman D."/>
            <person name="Yadav S."/>
            <person name="Yang S."/>
            <person name="Yang X."/>
            <person name="Yeager S."/>
            <person name="Yee E."/>
            <person name="Young G."/>
            <person name="Zainoun J."/>
            <person name="Zembeck L."/>
            <person name="Zimmer A."/>
            <person name="Zody M."/>
            <person name="Lander E."/>
        </authorList>
    </citation>
    <scope>NUCLEOTIDE SEQUENCE [LARGE SCALE GENOMIC DNA]</scope>
</reference>
<dbReference type="HOGENOM" id="CLU_078343_0_0_1"/>
<keyword evidence="2" id="KW-1185">Reference proteome</keyword>
<dbReference type="GO" id="GO:0001681">
    <property type="term" value="F:sialate O-acetylesterase activity"/>
    <property type="evidence" value="ECO:0007669"/>
    <property type="project" value="InterPro"/>
</dbReference>
<protein>
    <submittedName>
        <fullName evidence="1">Uncharacterized protein</fullName>
    </submittedName>
</protein>
<dbReference type="InterPro" id="IPR039329">
    <property type="entry name" value="SIAE"/>
</dbReference>